<protein>
    <submittedName>
        <fullName evidence="2">Uncharacterized protein</fullName>
    </submittedName>
</protein>
<keyword evidence="1" id="KW-0472">Membrane</keyword>
<dbReference type="EMBL" id="JABWGV010000001">
    <property type="protein sequence ID" value="NVD43994.1"/>
    <property type="molecule type" value="Genomic_DNA"/>
</dbReference>
<evidence type="ECO:0000313" key="2">
    <source>
        <dbReference type="EMBL" id="NVD43994.1"/>
    </source>
</evidence>
<sequence>MEHTGIKFDALLFLFTSGLFAVPLMLLTLGMAVVASRKVQTLTFAKLLEAWLVPPSLLTGVILISEIADRGFESVLAYLASAKGMVEILPLIPAFYLASFLATFSYYRFRGRHSVKDRPQE</sequence>
<feature type="transmembrane region" description="Helical" evidence="1">
    <location>
        <begin position="88"/>
        <end position="109"/>
    </location>
</feature>
<keyword evidence="1" id="KW-0812">Transmembrane</keyword>
<gene>
    <name evidence="2" type="ORF">HUV48_03040</name>
</gene>
<name>A0A850GWP9_9SPHN</name>
<keyword evidence="1" id="KW-1133">Transmembrane helix</keyword>
<reference evidence="2 3" key="1">
    <citation type="submission" date="2020-06" db="EMBL/GenBank/DDBJ databases">
        <title>Altererythrobacter sp. HHU K3-1.</title>
        <authorList>
            <person name="Zhang D."/>
            <person name="Xue H."/>
        </authorList>
    </citation>
    <scope>NUCLEOTIDE SEQUENCE [LARGE SCALE GENOMIC DNA]</scope>
    <source>
        <strain evidence="2 3">HHU K3-1</strain>
    </source>
</reference>
<keyword evidence="3" id="KW-1185">Reference proteome</keyword>
<proteinExistence type="predicted"/>
<dbReference type="AlphaFoldDB" id="A0A850GWP9"/>
<comment type="caution">
    <text evidence="2">The sequence shown here is derived from an EMBL/GenBank/DDBJ whole genome shotgun (WGS) entry which is preliminary data.</text>
</comment>
<evidence type="ECO:0000313" key="3">
    <source>
        <dbReference type="Proteomes" id="UP000561438"/>
    </source>
</evidence>
<organism evidence="2 3">
    <name type="scientific">Qipengyuania atrilutea</name>
    <dbReference type="NCBI Taxonomy" id="2744473"/>
    <lineage>
        <taxon>Bacteria</taxon>
        <taxon>Pseudomonadati</taxon>
        <taxon>Pseudomonadota</taxon>
        <taxon>Alphaproteobacteria</taxon>
        <taxon>Sphingomonadales</taxon>
        <taxon>Erythrobacteraceae</taxon>
        <taxon>Qipengyuania</taxon>
    </lineage>
</organism>
<accession>A0A850GWP9</accession>
<feature type="transmembrane region" description="Helical" evidence="1">
    <location>
        <begin position="47"/>
        <end position="68"/>
    </location>
</feature>
<dbReference type="RefSeq" id="WP_176266282.1">
    <property type="nucleotide sequence ID" value="NZ_JABWGV010000001.1"/>
</dbReference>
<evidence type="ECO:0000256" key="1">
    <source>
        <dbReference type="SAM" id="Phobius"/>
    </source>
</evidence>
<dbReference type="Proteomes" id="UP000561438">
    <property type="component" value="Unassembled WGS sequence"/>
</dbReference>
<feature type="transmembrane region" description="Helical" evidence="1">
    <location>
        <begin position="12"/>
        <end position="35"/>
    </location>
</feature>